<dbReference type="EMBL" id="CALNXI010000032">
    <property type="protein sequence ID" value="CAH3015982.1"/>
    <property type="molecule type" value="Genomic_DNA"/>
</dbReference>
<keyword evidence="1" id="KW-1133">Transmembrane helix</keyword>
<evidence type="ECO:0000256" key="1">
    <source>
        <dbReference type="SAM" id="Phobius"/>
    </source>
</evidence>
<dbReference type="Proteomes" id="UP001159427">
    <property type="component" value="Unassembled WGS sequence"/>
</dbReference>
<sequence length="308" mass="34906">MELLLILSFLVGVWMNWSFAVCSKPKWNDLYALRNLVGFQLTADLCNILTHLLLLLPWPLWGYIINPGNYLWTVNPLICRLFMVVEETISISCAANATCIFWTNVENHDLKQERKRKIASCMVLVTLLLGGLFAVVYTELIPLLNYRDMNVSNCPLHPLSILGDQKELKYVFVGYVGCSTIIFWSTDDKSKSHFTEEKPNNSVHALVKVLFIVCYYSTIFALVFAIICIPINFLGGSLYSVTFNKVKLRFDIIILAVSIILPALLAHIHASENTGNKGYSMELSHTERMPGLEQRHIKIGMNNNGKKT</sequence>
<feature type="transmembrane region" description="Helical" evidence="1">
    <location>
        <begin position="118"/>
        <end position="137"/>
    </location>
</feature>
<gene>
    <name evidence="3" type="ORF">PEVE_00024019</name>
</gene>
<evidence type="ECO:0000313" key="4">
    <source>
        <dbReference type="Proteomes" id="UP001159427"/>
    </source>
</evidence>
<feature type="signal peptide" evidence="2">
    <location>
        <begin position="1"/>
        <end position="20"/>
    </location>
</feature>
<evidence type="ECO:0000256" key="2">
    <source>
        <dbReference type="SAM" id="SignalP"/>
    </source>
</evidence>
<accession>A0ABN8LKF2</accession>
<keyword evidence="1" id="KW-0812">Transmembrane</keyword>
<feature type="chain" id="PRO_5046100482" evidence="2">
    <location>
        <begin position="21"/>
        <end position="308"/>
    </location>
</feature>
<keyword evidence="1" id="KW-0472">Membrane</keyword>
<name>A0ABN8LKF2_9CNID</name>
<feature type="transmembrane region" description="Helical" evidence="1">
    <location>
        <begin position="206"/>
        <end position="232"/>
    </location>
</feature>
<keyword evidence="4" id="KW-1185">Reference proteome</keyword>
<reference evidence="3 4" key="1">
    <citation type="submission" date="2022-05" db="EMBL/GenBank/DDBJ databases">
        <authorList>
            <consortium name="Genoscope - CEA"/>
            <person name="William W."/>
        </authorList>
    </citation>
    <scope>NUCLEOTIDE SEQUENCE [LARGE SCALE GENOMIC DNA]</scope>
</reference>
<feature type="transmembrane region" description="Helical" evidence="1">
    <location>
        <begin position="252"/>
        <end position="270"/>
    </location>
</feature>
<proteinExistence type="predicted"/>
<evidence type="ECO:0000313" key="3">
    <source>
        <dbReference type="EMBL" id="CAH3015982.1"/>
    </source>
</evidence>
<protein>
    <submittedName>
        <fullName evidence="3">Uncharacterized protein</fullName>
    </submittedName>
</protein>
<comment type="caution">
    <text evidence="3">The sequence shown here is derived from an EMBL/GenBank/DDBJ whole genome shotgun (WGS) entry which is preliminary data.</text>
</comment>
<organism evidence="3 4">
    <name type="scientific">Porites evermanni</name>
    <dbReference type="NCBI Taxonomy" id="104178"/>
    <lineage>
        <taxon>Eukaryota</taxon>
        <taxon>Metazoa</taxon>
        <taxon>Cnidaria</taxon>
        <taxon>Anthozoa</taxon>
        <taxon>Hexacorallia</taxon>
        <taxon>Scleractinia</taxon>
        <taxon>Fungiina</taxon>
        <taxon>Poritidae</taxon>
        <taxon>Porites</taxon>
    </lineage>
</organism>
<keyword evidence="2" id="KW-0732">Signal</keyword>